<evidence type="ECO:0000313" key="1">
    <source>
        <dbReference type="EMBL" id="GAA0555385.1"/>
    </source>
</evidence>
<comment type="caution">
    <text evidence="1">The sequence shown here is derived from an EMBL/GenBank/DDBJ whole genome shotgun (WGS) entry which is preliminary data.</text>
</comment>
<organism evidence="1 2">
    <name type="scientific">Saccharopolyspora erythraea</name>
    <name type="common">Streptomyces erythraeus</name>
    <dbReference type="NCBI Taxonomy" id="1836"/>
    <lineage>
        <taxon>Bacteria</taxon>
        <taxon>Bacillati</taxon>
        <taxon>Actinomycetota</taxon>
        <taxon>Actinomycetes</taxon>
        <taxon>Pseudonocardiales</taxon>
        <taxon>Pseudonocardiaceae</taxon>
        <taxon>Saccharopolyspora</taxon>
    </lineage>
</organism>
<evidence type="ECO:0000313" key="2">
    <source>
        <dbReference type="Proteomes" id="UP001500729"/>
    </source>
</evidence>
<dbReference type="EMBL" id="BAAAGS010000066">
    <property type="protein sequence ID" value="GAA0555385.1"/>
    <property type="molecule type" value="Genomic_DNA"/>
</dbReference>
<name>A0ABN1DYC8_SACER</name>
<dbReference type="Proteomes" id="UP001500729">
    <property type="component" value="Unassembled WGS sequence"/>
</dbReference>
<gene>
    <name evidence="1" type="ORF">GCM10009533_61580</name>
</gene>
<proteinExistence type="predicted"/>
<accession>A0ABN1DYC8</accession>
<keyword evidence="2" id="KW-1185">Reference proteome</keyword>
<reference evidence="1 2" key="1">
    <citation type="journal article" date="2019" name="Int. J. Syst. Evol. Microbiol.">
        <title>The Global Catalogue of Microorganisms (GCM) 10K type strain sequencing project: providing services to taxonomists for standard genome sequencing and annotation.</title>
        <authorList>
            <consortium name="The Broad Institute Genomics Platform"/>
            <consortium name="The Broad Institute Genome Sequencing Center for Infectious Disease"/>
            <person name="Wu L."/>
            <person name="Ma J."/>
        </authorList>
    </citation>
    <scope>NUCLEOTIDE SEQUENCE [LARGE SCALE GENOMIC DNA]</scope>
    <source>
        <strain evidence="1 2">JCM 10303</strain>
    </source>
</reference>
<protein>
    <submittedName>
        <fullName evidence="1">Uncharacterized protein</fullName>
    </submittedName>
</protein>
<sequence>MRRGTDANKPGGPRAVCEGIRPFGPQQGDALEYDPGVFELPHRGEQGRRRGRTRNENYTKVWLFALSNIDGSLPGGFGWLLRSSLLKLFRPGRRCRYLDAFHENHETYLPALSAARAGSGRPAGR</sequence>